<dbReference type="GO" id="GO:0046872">
    <property type="term" value="F:metal ion binding"/>
    <property type="evidence" value="ECO:0007669"/>
    <property type="project" value="UniProtKB-KW"/>
</dbReference>
<dbReference type="Gene3D" id="2.10.110.10">
    <property type="entry name" value="Cysteine Rich Protein"/>
    <property type="match status" value="3"/>
</dbReference>
<dbReference type="GO" id="GO:0031941">
    <property type="term" value="C:filamentous actin"/>
    <property type="evidence" value="ECO:0007669"/>
    <property type="project" value="TreeGrafter"/>
</dbReference>
<dbReference type="OrthoDB" id="15567at2759"/>
<dbReference type="PANTHER" id="PTHR24214:SF38">
    <property type="entry name" value="PDZ AND LIM DOMAIN PROTEIN ZASP-RELATED"/>
    <property type="match status" value="1"/>
</dbReference>
<keyword evidence="3 4" id="KW-0440">LIM domain</keyword>
<dbReference type="AlphaFoldDB" id="A0A1C7LYV5"/>
<dbReference type="SUPFAM" id="SSF57716">
    <property type="entry name" value="Glucocorticoid receptor-like (DNA-binding domain)"/>
    <property type="match status" value="4"/>
</dbReference>
<keyword evidence="2 4" id="KW-0862">Zinc</keyword>
<dbReference type="PANTHER" id="PTHR24214">
    <property type="entry name" value="PDZ AND LIM DOMAIN PROTEIN ZASP"/>
    <property type="match status" value="1"/>
</dbReference>
<dbReference type="GO" id="GO:0003779">
    <property type="term" value="F:actin binding"/>
    <property type="evidence" value="ECO:0007669"/>
    <property type="project" value="TreeGrafter"/>
</dbReference>
<sequence length="268" mass="29516">MPSINVNGMDEGSGMPSINVGFADGPSIPQISIPGGSASGRSPQQDAPQMVSVTRSGLYCGGCGGAIIGRIVSAMGARWHPGCFRCCICNELLENLSSYEHNGRPYCHLDYHERYAPKCYHCETAIVDERFITLDDPELGKRTYHEQHFFCAECGDPFLPPALPGAANRTFEGDGAFAAGDDDVGFTVYRGHPYCEACHVRLRMPKCKKCKKSIRDGMQAVEALGGKWCWECFTCASCEKPFEDPAFFQRDGKPFCERCFSIMIKSEM</sequence>
<keyword evidence="1 4" id="KW-0479">Metal-binding</keyword>
<dbReference type="GO" id="GO:0030036">
    <property type="term" value="P:actin cytoskeleton organization"/>
    <property type="evidence" value="ECO:0007669"/>
    <property type="project" value="TreeGrafter"/>
</dbReference>
<gene>
    <name evidence="6" type="primary">Pxn</name>
    <name evidence="6" type="ORF">A0H81_12460</name>
</gene>
<evidence type="ECO:0000256" key="2">
    <source>
        <dbReference type="ARBA" id="ARBA00022833"/>
    </source>
</evidence>
<evidence type="ECO:0000256" key="3">
    <source>
        <dbReference type="ARBA" id="ARBA00023038"/>
    </source>
</evidence>
<dbReference type="OMA" id="VCAGPCK"/>
<dbReference type="Pfam" id="PF00412">
    <property type="entry name" value="LIM"/>
    <property type="match status" value="2"/>
</dbReference>
<proteinExistence type="predicted"/>
<dbReference type="CDD" id="cd08368">
    <property type="entry name" value="LIM"/>
    <property type="match status" value="2"/>
</dbReference>
<dbReference type="InterPro" id="IPR050604">
    <property type="entry name" value="PDZ-LIM_domain"/>
</dbReference>
<evidence type="ECO:0000256" key="1">
    <source>
        <dbReference type="ARBA" id="ARBA00022723"/>
    </source>
</evidence>
<name>A0A1C7LYV5_GRIFR</name>
<protein>
    <submittedName>
        <fullName evidence="6">Paxillin</fullName>
    </submittedName>
</protein>
<comment type="caution">
    <text evidence="6">The sequence shown here is derived from an EMBL/GenBank/DDBJ whole genome shotgun (WGS) entry which is preliminary data.</text>
</comment>
<dbReference type="STRING" id="5627.A0A1C7LYV5"/>
<dbReference type="GO" id="GO:0051371">
    <property type="term" value="F:muscle alpha-actinin binding"/>
    <property type="evidence" value="ECO:0007669"/>
    <property type="project" value="TreeGrafter"/>
</dbReference>
<dbReference type="PROSITE" id="PS00478">
    <property type="entry name" value="LIM_DOMAIN_1"/>
    <property type="match status" value="1"/>
</dbReference>
<dbReference type="PROSITE" id="PS50023">
    <property type="entry name" value="LIM_DOMAIN_2"/>
    <property type="match status" value="2"/>
</dbReference>
<organism evidence="6 7">
    <name type="scientific">Grifola frondosa</name>
    <name type="common">Maitake</name>
    <name type="synonym">Polyporus frondosus</name>
    <dbReference type="NCBI Taxonomy" id="5627"/>
    <lineage>
        <taxon>Eukaryota</taxon>
        <taxon>Fungi</taxon>
        <taxon>Dikarya</taxon>
        <taxon>Basidiomycota</taxon>
        <taxon>Agaricomycotina</taxon>
        <taxon>Agaricomycetes</taxon>
        <taxon>Polyporales</taxon>
        <taxon>Grifolaceae</taxon>
        <taxon>Grifola</taxon>
    </lineage>
</organism>
<dbReference type="Proteomes" id="UP000092993">
    <property type="component" value="Unassembled WGS sequence"/>
</dbReference>
<evidence type="ECO:0000256" key="4">
    <source>
        <dbReference type="PROSITE-ProRule" id="PRU00125"/>
    </source>
</evidence>
<feature type="domain" description="LIM zinc-binding" evidence="5">
    <location>
        <begin position="205"/>
        <end position="266"/>
    </location>
</feature>
<evidence type="ECO:0000313" key="7">
    <source>
        <dbReference type="Proteomes" id="UP000092993"/>
    </source>
</evidence>
<dbReference type="GO" id="GO:0030695">
    <property type="term" value="F:GTPase regulator activity"/>
    <property type="evidence" value="ECO:0007669"/>
    <property type="project" value="UniProtKB-ARBA"/>
</dbReference>
<dbReference type="SMART" id="SM00132">
    <property type="entry name" value="LIM"/>
    <property type="match status" value="3"/>
</dbReference>
<keyword evidence="7" id="KW-1185">Reference proteome</keyword>
<feature type="domain" description="LIM zinc-binding" evidence="5">
    <location>
        <begin position="58"/>
        <end position="117"/>
    </location>
</feature>
<reference evidence="6 7" key="1">
    <citation type="submission" date="2016-03" db="EMBL/GenBank/DDBJ databases">
        <title>Whole genome sequencing of Grifola frondosa 9006-11.</title>
        <authorList>
            <person name="Min B."/>
            <person name="Park H."/>
            <person name="Kim J.-G."/>
            <person name="Cho H."/>
            <person name="Oh Y.-L."/>
            <person name="Kong W.-S."/>
            <person name="Choi I.-G."/>
        </authorList>
    </citation>
    <scope>NUCLEOTIDE SEQUENCE [LARGE SCALE GENOMIC DNA]</scope>
    <source>
        <strain evidence="6 7">9006-11</strain>
    </source>
</reference>
<evidence type="ECO:0000313" key="6">
    <source>
        <dbReference type="EMBL" id="OBZ67984.1"/>
    </source>
</evidence>
<accession>A0A1C7LYV5</accession>
<dbReference type="GO" id="GO:0001725">
    <property type="term" value="C:stress fiber"/>
    <property type="evidence" value="ECO:0007669"/>
    <property type="project" value="TreeGrafter"/>
</dbReference>
<dbReference type="InterPro" id="IPR001781">
    <property type="entry name" value="Znf_LIM"/>
</dbReference>
<evidence type="ECO:0000259" key="5">
    <source>
        <dbReference type="PROSITE" id="PS50023"/>
    </source>
</evidence>
<dbReference type="EMBL" id="LUGG01000023">
    <property type="protein sequence ID" value="OBZ67984.1"/>
    <property type="molecule type" value="Genomic_DNA"/>
</dbReference>